<dbReference type="Gene3D" id="2.30.110.10">
    <property type="entry name" value="Electron Transport, Fmn-binding Protein, Chain A"/>
    <property type="match status" value="1"/>
</dbReference>
<evidence type="ECO:0000313" key="1">
    <source>
        <dbReference type="EMBL" id="SVD80129.1"/>
    </source>
</evidence>
<sequence length="212" mass="24277">MYLPRHYAVTDRQQLHDFIKANGFGIMFSGNGPEPVASHLPFILDEDAGEQGTLLAHMAGANRQWRHADGQTVLTVFQGSHTYVSPTWYQDPETVPTWNYVAVHVYGTLKVVKDEQQFQQIISRLTDYYEASLPQPWKAEFTSAYAQQMMKRIVVFEIEIEKMQGKWKLNQNHPEERRQRVVDVLKTYTDDNSKGIVTLMESGLEPEADGDG</sequence>
<organism evidence="1">
    <name type="scientific">marine metagenome</name>
    <dbReference type="NCBI Taxonomy" id="408172"/>
    <lineage>
        <taxon>unclassified sequences</taxon>
        <taxon>metagenomes</taxon>
        <taxon>ecological metagenomes</taxon>
    </lineage>
</organism>
<reference evidence="1" key="1">
    <citation type="submission" date="2018-05" db="EMBL/GenBank/DDBJ databases">
        <authorList>
            <person name="Lanie J.A."/>
            <person name="Ng W.-L."/>
            <person name="Kazmierczak K.M."/>
            <person name="Andrzejewski T.M."/>
            <person name="Davidsen T.M."/>
            <person name="Wayne K.J."/>
            <person name="Tettelin H."/>
            <person name="Glass J.I."/>
            <person name="Rusch D."/>
            <person name="Podicherti R."/>
            <person name="Tsui H.-C.T."/>
            <person name="Winkler M.E."/>
        </authorList>
    </citation>
    <scope>NUCLEOTIDE SEQUENCE</scope>
</reference>
<accession>A0A382YAV6</accession>
<dbReference type="SUPFAM" id="SSF50475">
    <property type="entry name" value="FMN-binding split barrel"/>
    <property type="match status" value="1"/>
</dbReference>
<dbReference type="PIRSF" id="PIRSF010372">
    <property type="entry name" value="PaiB"/>
    <property type="match status" value="1"/>
</dbReference>
<dbReference type="Pfam" id="PF04299">
    <property type="entry name" value="FMN_bind_2"/>
    <property type="match status" value="1"/>
</dbReference>
<evidence type="ECO:0008006" key="2">
    <source>
        <dbReference type="Google" id="ProtNLM"/>
    </source>
</evidence>
<protein>
    <recommendedName>
        <fullName evidence="2">Transcriptional regulator</fullName>
    </recommendedName>
</protein>
<dbReference type="PANTHER" id="PTHR35802:SF1">
    <property type="entry name" value="PROTEASE SYNTHASE AND SPORULATION PROTEIN PAI 2"/>
    <property type="match status" value="1"/>
</dbReference>
<dbReference type="InterPro" id="IPR012349">
    <property type="entry name" value="Split_barrel_FMN-bd"/>
</dbReference>
<dbReference type="PANTHER" id="PTHR35802">
    <property type="entry name" value="PROTEASE SYNTHASE AND SPORULATION PROTEIN PAI 2"/>
    <property type="match status" value="1"/>
</dbReference>
<dbReference type="EMBL" id="UINC01174149">
    <property type="protein sequence ID" value="SVD80129.1"/>
    <property type="molecule type" value="Genomic_DNA"/>
</dbReference>
<proteinExistence type="predicted"/>
<name>A0A382YAV6_9ZZZZ</name>
<gene>
    <name evidence="1" type="ORF">METZ01_LOCUS432983</name>
</gene>
<dbReference type="InterPro" id="IPR007396">
    <property type="entry name" value="TR_PAI2-type"/>
</dbReference>
<dbReference type="AlphaFoldDB" id="A0A382YAV6"/>